<evidence type="ECO:0000256" key="5">
    <source>
        <dbReference type="ARBA" id="ARBA00023015"/>
    </source>
</evidence>
<dbReference type="PROSITE" id="PS50157">
    <property type="entry name" value="ZINC_FINGER_C2H2_2"/>
    <property type="match status" value="1"/>
</dbReference>
<dbReference type="AlphaFoldDB" id="A0A6A2X9Q0"/>
<dbReference type="Pfam" id="PF13912">
    <property type="entry name" value="zf-C2H2_6"/>
    <property type="match status" value="1"/>
</dbReference>
<evidence type="ECO:0000256" key="3">
    <source>
        <dbReference type="ARBA" id="ARBA00022771"/>
    </source>
</evidence>
<evidence type="ECO:0000256" key="2">
    <source>
        <dbReference type="ARBA" id="ARBA00022723"/>
    </source>
</evidence>
<evidence type="ECO:0000256" key="7">
    <source>
        <dbReference type="ARBA" id="ARBA00023242"/>
    </source>
</evidence>
<keyword evidence="5" id="KW-0805">Transcription regulation</keyword>
<comment type="caution">
    <text evidence="10">The sequence shown here is derived from an EMBL/GenBank/DDBJ whole genome shotgun (WGS) entry which is preliminary data.</text>
</comment>
<dbReference type="GO" id="GO:0008270">
    <property type="term" value="F:zinc ion binding"/>
    <property type="evidence" value="ECO:0007669"/>
    <property type="project" value="UniProtKB-KW"/>
</dbReference>
<sequence>MAASWVWNPKPQPDDDSWEVKAFAEDTGHVTWPPRSYTCTFCTREFQSAQALGGHMNVHRRDRARLHQSHPATTSVPLINQTSSPCTREFAPILPYHFNSLMVPQELNNSPSSLHYSFTGAEPADNNINDGNNNISKQAATEELDLELRLGHRPTPS</sequence>
<evidence type="ECO:0000313" key="10">
    <source>
        <dbReference type="EMBL" id="KAE8672191.1"/>
    </source>
</evidence>
<comment type="subcellular location">
    <subcellularLocation>
        <location evidence="1">Nucleus</location>
    </subcellularLocation>
</comment>
<dbReference type="PANTHER" id="PTHR45801:SF5">
    <property type="entry name" value="OS05G0286100 PROTEIN"/>
    <property type="match status" value="1"/>
</dbReference>
<dbReference type="GO" id="GO:0005634">
    <property type="term" value="C:nucleus"/>
    <property type="evidence" value="ECO:0007669"/>
    <property type="project" value="UniProtKB-SubCell"/>
</dbReference>
<reference evidence="10" key="1">
    <citation type="submission" date="2019-09" db="EMBL/GenBank/DDBJ databases">
        <title>Draft genome information of white flower Hibiscus syriacus.</title>
        <authorList>
            <person name="Kim Y.-M."/>
        </authorList>
    </citation>
    <scope>NUCLEOTIDE SEQUENCE [LARGE SCALE GENOMIC DNA]</scope>
    <source>
        <strain evidence="10">YM2019G1</strain>
    </source>
</reference>
<evidence type="ECO:0000256" key="1">
    <source>
        <dbReference type="ARBA" id="ARBA00004123"/>
    </source>
</evidence>
<evidence type="ECO:0000256" key="6">
    <source>
        <dbReference type="ARBA" id="ARBA00023163"/>
    </source>
</evidence>
<keyword evidence="3 8" id="KW-0863">Zinc-finger</keyword>
<dbReference type="InterPro" id="IPR052426">
    <property type="entry name" value="Plant_dev_regulator"/>
</dbReference>
<keyword evidence="11" id="KW-1185">Reference proteome</keyword>
<dbReference type="EMBL" id="VEPZ02001450">
    <property type="protein sequence ID" value="KAE8672191.1"/>
    <property type="molecule type" value="Genomic_DNA"/>
</dbReference>
<evidence type="ECO:0000256" key="8">
    <source>
        <dbReference type="PROSITE-ProRule" id="PRU00042"/>
    </source>
</evidence>
<evidence type="ECO:0000256" key="4">
    <source>
        <dbReference type="ARBA" id="ARBA00022833"/>
    </source>
</evidence>
<dbReference type="Proteomes" id="UP000436088">
    <property type="component" value="Unassembled WGS sequence"/>
</dbReference>
<keyword evidence="7" id="KW-0539">Nucleus</keyword>
<accession>A0A6A2X9Q0</accession>
<name>A0A6A2X9Q0_HIBSY</name>
<keyword evidence="6" id="KW-0804">Transcription</keyword>
<keyword evidence="4" id="KW-0862">Zinc</keyword>
<gene>
    <name evidence="10" type="ORF">F3Y22_tig00111848pilonHSYRG00062</name>
</gene>
<protein>
    <recommendedName>
        <fullName evidence="9">C2H2-type domain-containing protein</fullName>
    </recommendedName>
</protein>
<dbReference type="PROSITE" id="PS00028">
    <property type="entry name" value="ZINC_FINGER_C2H2_1"/>
    <property type="match status" value="1"/>
</dbReference>
<evidence type="ECO:0000259" key="9">
    <source>
        <dbReference type="PROSITE" id="PS50157"/>
    </source>
</evidence>
<keyword evidence="2" id="KW-0479">Metal-binding</keyword>
<organism evidence="10 11">
    <name type="scientific">Hibiscus syriacus</name>
    <name type="common">Rose of Sharon</name>
    <dbReference type="NCBI Taxonomy" id="106335"/>
    <lineage>
        <taxon>Eukaryota</taxon>
        <taxon>Viridiplantae</taxon>
        <taxon>Streptophyta</taxon>
        <taxon>Embryophyta</taxon>
        <taxon>Tracheophyta</taxon>
        <taxon>Spermatophyta</taxon>
        <taxon>Magnoliopsida</taxon>
        <taxon>eudicotyledons</taxon>
        <taxon>Gunneridae</taxon>
        <taxon>Pentapetalae</taxon>
        <taxon>rosids</taxon>
        <taxon>malvids</taxon>
        <taxon>Malvales</taxon>
        <taxon>Malvaceae</taxon>
        <taxon>Malvoideae</taxon>
        <taxon>Hibiscus</taxon>
    </lineage>
</organism>
<dbReference type="InterPro" id="IPR013087">
    <property type="entry name" value="Znf_C2H2_type"/>
</dbReference>
<proteinExistence type="predicted"/>
<dbReference type="PANTHER" id="PTHR45801">
    <property type="entry name" value="OS07G0101800 PROTEIN"/>
    <property type="match status" value="1"/>
</dbReference>
<feature type="domain" description="C2H2-type" evidence="9">
    <location>
        <begin position="37"/>
        <end position="64"/>
    </location>
</feature>
<dbReference type="SUPFAM" id="SSF57667">
    <property type="entry name" value="beta-beta-alpha zinc fingers"/>
    <property type="match status" value="1"/>
</dbReference>
<dbReference type="InterPro" id="IPR036236">
    <property type="entry name" value="Znf_C2H2_sf"/>
</dbReference>
<dbReference type="Gene3D" id="3.30.160.60">
    <property type="entry name" value="Classic Zinc Finger"/>
    <property type="match status" value="1"/>
</dbReference>
<evidence type="ECO:0000313" key="11">
    <source>
        <dbReference type="Proteomes" id="UP000436088"/>
    </source>
</evidence>